<name>A0A0W8FJU1_9ZZZZ</name>
<keyword evidence="1" id="KW-0472">Membrane</keyword>
<comment type="caution">
    <text evidence="2">The sequence shown here is derived from an EMBL/GenBank/DDBJ whole genome shotgun (WGS) entry which is preliminary data.</text>
</comment>
<keyword evidence="1" id="KW-1133">Transmembrane helix</keyword>
<feature type="transmembrane region" description="Helical" evidence="1">
    <location>
        <begin position="60"/>
        <end position="79"/>
    </location>
</feature>
<keyword evidence="1" id="KW-0812">Transmembrane</keyword>
<protein>
    <submittedName>
        <fullName evidence="2">Uncharacterized protein</fullName>
    </submittedName>
</protein>
<feature type="transmembrane region" description="Helical" evidence="1">
    <location>
        <begin position="32"/>
        <end position="48"/>
    </location>
</feature>
<accession>A0A0W8FJU1</accession>
<evidence type="ECO:0000256" key="1">
    <source>
        <dbReference type="SAM" id="Phobius"/>
    </source>
</evidence>
<dbReference type="AlphaFoldDB" id="A0A0W8FJU1"/>
<dbReference type="EMBL" id="LNQE01001101">
    <property type="protein sequence ID" value="KUG21092.1"/>
    <property type="molecule type" value="Genomic_DNA"/>
</dbReference>
<sequence length="80" mass="8362">MIRELALVAGAAYAALALLELAQRHIIPAEGALAAALLVAIALLHWASDGQRLKGREMAALWACIALFGLYALLRAGGIL</sequence>
<reference evidence="2" key="1">
    <citation type="journal article" date="2015" name="Proc. Natl. Acad. Sci. U.S.A.">
        <title>Networks of energetic and metabolic interactions define dynamics in microbial communities.</title>
        <authorList>
            <person name="Embree M."/>
            <person name="Liu J.K."/>
            <person name="Al-Bassam M.M."/>
            <person name="Zengler K."/>
        </authorList>
    </citation>
    <scope>NUCLEOTIDE SEQUENCE</scope>
</reference>
<proteinExistence type="predicted"/>
<evidence type="ECO:0000313" key="2">
    <source>
        <dbReference type="EMBL" id="KUG21092.1"/>
    </source>
</evidence>
<organism evidence="2">
    <name type="scientific">hydrocarbon metagenome</name>
    <dbReference type="NCBI Taxonomy" id="938273"/>
    <lineage>
        <taxon>unclassified sequences</taxon>
        <taxon>metagenomes</taxon>
        <taxon>ecological metagenomes</taxon>
    </lineage>
</organism>
<gene>
    <name evidence="2" type="ORF">ASZ90_009163</name>
</gene>